<evidence type="ECO:0000256" key="5">
    <source>
        <dbReference type="SAM" id="MobiDB-lite"/>
    </source>
</evidence>
<accession>A0A8X6HLR6</accession>
<keyword evidence="2" id="KW-0813">Transport</keyword>
<feature type="coiled-coil region" evidence="4">
    <location>
        <begin position="184"/>
        <end position="218"/>
    </location>
</feature>
<evidence type="ECO:0000256" key="3">
    <source>
        <dbReference type="ARBA" id="ARBA00023055"/>
    </source>
</evidence>
<evidence type="ECO:0000313" key="10">
    <source>
        <dbReference type="Proteomes" id="UP000887116"/>
    </source>
</evidence>
<feature type="domain" description="Vacuolar protein sorting-associated protein 13 VPS13 adaptor binding" evidence="8">
    <location>
        <begin position="1723"/>
        <end position="2237"/>
    </location>
</feature>
<evidence type="ECO:0000259" key="6">
    <source>
        <dbReference type="Pfam" id="PF12624"/>
    </source>
</evidence>
<keyword evidence="4" id="KW-0175">Coiled coil</keyword>
<dbReference type="InterPro" id="IPR009543">
    <property type="entry name" value="VPS13_VAB"/>
</dbReference>
<proteinExistence type="inferred from homology"/>
<keyword evidence="10" id="KW-1185">Reference proteome</keyword>
<evidence type="ECO:0000259" key="7">
    <source>
        <dbReference type="Pfam" id="PF25033"/>
    </source>
</evidence>
<dbReference type="Pfam" id="PF25036">
    <property type="entry name" value="VPS13_VAB"/>
    <property type="match status" value="1"/>
</dbReference>
<dbReference type="GO" id="GO:0045053">
    <property type="term" value="P:protein retention in Golgi apparatus"/>
    <property type="evidence" value="ECO:0007669"/>
    <property type="project" value="TreeGrafter"/>
</dbReference>
<dbReference type="EMBL" id="BMAO01008755">
    <property type="protein sequence ID" value="GFR26039.1"/>
    <property type="molecule type" value="Genomic_DNA"/>
</dbReference>
<evidence type="ECO:0000259" key="8">
    <source>
        <dbReference type="Pfam" id="PF25036"/>
    </source>
</evidence>
<protein>
    <submittedName>
        <fullName evidence="9">Vacuolar protein sorting-associated protein 13</fullName>
    </submittedName>
</protein>
<comment type="caution">
    <text evidence="9">The sequence shown here is derived from an EMBL/GenBank/DDBJ whole genome shotgun (WGS) entry which is preliminary data.</text>
</comment>
<feature type="non-terminal residue" evidence="9">
    <location>
        <position position="2265"/>
    </location>
</feature>
<reference evidence="9" key="1">
    <citation type="submission" date="2020-07" db="EMBL/GenBank/DDBJ databases">
        <title>Multicomponent nature underlies the extraordinary mechanical properties of spider dragline silk.</title>
        <authorList>
            <person name="Kono N."/>
            <person name="Nakamura H."/>
            <person name="Mori M."/>
            <person name="Yoshida Y."/>
            <person name="Ohtoshi R."/>
            <person name="Malay A.D."/>
            <person name="Moran D.A.P."/>
            <person name="Tomita M."/>
            <person name="Numata K."/>
            <person name="Arakawa K."/>
        </authorList>
    </citation>
    <scope>NUCLEOTIDE SEQUENCE</scope>
</reference>
<comment type="similarity">
    <text evidence="1">Belongs to the VPS13 family.</text>
</comment>
<dbReference type="PANTHER" id="PTHR16166">
    <property type="entry name" value="VACUOLAR PROTEIN SORTING-ASSOCIATED PROTEIN VPS13"/>
    <property type="match status" value="1"/>
</dbReference>
<feature type="domain" description="Chorein N-terminal" evidence="6">
    <location>
        <begin position="1"/>
        <end position="597"/>
    </location>
</feature>
<gene>
    <name evidence="9" type="primary">Vps13</name>
    <name evidence="9" type="ORF">TNCT_265941</name>
</gene>
<sequence length="2265" mass="255385">LVVLDSLSVYWNSRTDLLHKLDASDREVAMEKMIATSTFIPDDVKYMLGPINSKAQLRLNSKPESDGTGFKTPKVWLNVVMEEIAVGLSRLQYQDLIKLLESLDRMTIASLYRKYRPDVQKSGHVKEWWKFAMTAVLEEDVRRKQKNWSWDHMKHHLDSCKKYKELYVLKLQGKKFTAEMTNQINEYERDLDLFNITIVRKQAELEVLRSAKKEVKQSWGGWFGSFFSKEQSSENADESTGKKIAKQIEEAMTPEEKQKLYDAIGYHEQPVVTEYPKEFVENKLLFLLHNLTVTLSDDTRSEPQVLKVNLKEVSACVEQRLAAQALSFDAKIDSFIVKGVPVGKSVPVIVTSRQFVGNNLPLLSIFFETNPLDESCDQRLHLYAQPLEITYDAVTVNNLVEVFKPPEKAALQQLQASAMLKLEDLKEMSAFGLQYAIEQHKYLDLKVDAQPLFVVIPEKGVLKENSSLIVISLGNFLMNSHKRDPLSPTVSSLVRAGSTDEEVLSTMIDKAYDKFDISVRNIEILLTESGDDWKDFIGKLDDSHHLLYPLTISIDFHQSIVTIDPRLPKMKIVGVLPSLEIVISDVQMFNLVKIGTSIPLPESEPSAEILPGTGASSAAVGADLVNVKVVRDIKKEAVKNIKNISSESEEDLAVEQRKALPTQSTSLDLKFEIHEFSFAVSRATKEKDINMLKFAFHNFGAGLVMRTFDMTADVYLGGIILDHSEFSTPKGEPLKMISSITNGSDEHLFTLKYLSVDKKAPDFETVHESTMQTISANFRSIDFILHQEAILSLMDFTNSILLNVQPVSKKLEPMPVTNPTIKKRTSSEEKSAQKSAAKKKAESQIVELKLNAALESIRLIICNKKYDLTDIRIKGMNTSVTMQKSKTSVFASLKDVIVSDPSEGALYPQIITTTAGEVLDVKLIMFNDATEDENYFDMSAVDMSVVVSFGRMKIIFLNKFVSSLLFFLDHFQAAKDKVVEASAAAAEIAKQNMEEVYEKSVRILLNIVIEAPVIITPQNSSSDNAIVADLGVLKILNKFSLSEKRNELGMPAIFEKMCLHLTNLQLFRAIIKPDTGDVIAECLILEPVSFSLDITRNHSFGWYTELPEMHIAGELAAVKITLSQDDYNTVMSVLNENLTETSAERQSTAVPIATEPVNSKTQVTPVSHPSEKSVVISEVPVKVHRRFKFAFVLRSVLVTLCHGDTPLTIGVCERKGSCSMAEVEVKVLEAHAEMMTDSSMLAQVFLTDVRLDDTRKTRKTGITRLMQRLASDTSGNMIHIEFNQNSSGDKRVQTTVSSFSLVFCLDYVMMLQEFFAGSAVSSNVTESNTKQTMATASHSISDDSLSQATGSTVIFLKVQKPDIVLVENIEDEDSNAIFLNNEIDLRVTMSGSSQAITGSIKNLTFYTACFNCDKRDETSAKILSPCDIDIQCNFREHSQHMDVMFRDLILHISPGTVHLLTNILSSIVSEPTVKDSETKIEKEDYSNLWNEKALSDNKYWFLETVTAKDALEEEKEESICPIPTNIHQQMLFTMRKVVITIEAGVGTRTVPMLLMESSFQADIRDWASNIYIGSSFSLEMSYYNEKIAVWEPLIEPIETAKGHRSWELMMEISKEHDALELKLTVSKTCLDVLTNLGQAFQEAVNKAVGKKPPVPYAPFHVNNYLGVPITIILSNGIFQILDENKDYSCVKLESGCPPLHLTYAASNLSSSNRLSVLKKQDTKDETYFNIMISEEDMTIERRISVACTDKRFFQLPRVTYPGNRWGFVISILSFYGSKFITFHSILQVHNHFSVPIDIYFMKPSLNELEWCCCAEPNKTEYIPLHAVYTSTSELFFKPKHLDNSYTLSLPPFVWRDLTDDPSTQKIVHCKDKKNVGKPFYISVAGEAERIYYEETSRKTMASSLYKLNLNPTAVLRNLLLYPINYSMQGVNEDFKLAEGESNDLWAVDLEKIGLEIRINNYLDRNWTCYKILKKEMDELSIWVFESVCSDKTIYLELGMHTQKIKGCYVMQLYSPFCMVNKTGLQLTYRRSKKGFEKFEGKNRKGEDDNIIHHPPDINPVLFSFKAKAFFAKKKAALRIGDSEWSDKFSLDAVGSSGTVIAKNKDGRTYMVGVQIKLSQAGLTKLVIFTPYYLLVNNSEKEMEVMEVNSSEGWLKIPRNEGVSADAASERAENCSRFWPKDTTKAEMVVRYVGEDEQTMSFSFKEIHRTLLSLKTKQGGIMVDCQVAQSSVIITFEDYIPGHAAALLVNNLEDLPLVFHQKLVLL</sequence>
<dbReference type="InterPro" id="IPR026847">
    <property type="entry name" value="VPS13"/>
</dbReference>
<evidence type="ECO:0000256" key="1">
    <source>
        <dbReference type="ARBA" id="ARBA00006545"/>
    </source>
</evidence>
<dbReference type="GO" id="GO:0006869">
    <property type="term" value="P:lipid transport"/>
    <property type="evidence" value="ECO:0007669"/>
    <property type="project" value="UniProtKB-KW"/>
</dbReference>
<name>A0A8X6HLR6_TRICU</name>
<dbReference type="OrthoDB" id="428159at2759"/>
<dbReference type="Proteomes" id="UP000887116">
    <property type="component" value="Unassembled WGS sequence"/>
</dbReference>
<dbReference type="GO" id="GO:0006623">
    <property type="term" value="P:protein targeting to vacuole"/>
    <property type="evidence" value="ECO:0007669"/>
    <property type="project" value="TreeGrafter"/>
</dbReference>
<dbReference type="InterPro" id="IPR056747">
    <property type="entry name" value="VPS13-like_M"/>
</dbReference>
<dbReference type="Pfam" id="PF12624">
    <property type="entry name" value="VPS13_N"/>
    <property type="match status" value="1"/>
</dbReference>
<dbReference type="Pfam" id="PF25033">
    <property type="entry name" value="VPS13_M"/>
    <property type="match status" value="1"/>
</dbReference>
<evidence type="ECO:0000256" key="4">
    <source>
        <dbReference type="SAM" id="Coils"/>
    </source>
</evidence>
<evidence type="ECO:0000256" key="2">
    <source>
        <dbReference type="ARBA" id="ARBA00022448"/>
    </source>
</evidence>
<organism evidence="9 10">
    <name type="scientific">Trichonephila clavata</name>
    <name type="common">Joro spider</name>
    <name type="synonym">Nephila clavata</name>
    <dbReference type="NCBI Taxonomy" id="2740835"/>
    <lineage>
        <taxon>Eukaryota</taxon>
        <taxon>Metazoa</taxon>
        <taxon>Ecdysozoa</taxon>
        <taxon>Arthropoda</taxon>
        <taxon>Chelicerata</taxon>
        <taxon>Arachnida</taxon>
        <taxon>Araneae</taxon>
        <taxon>Araneomorphae</taxon>
        <taxon>Entelegynae</taxon>
        <taxon>Araneoidea</taxon>
        <taxon>Nephilidae</taxon>
        <taxon>Trichonephila</taxon>
    </lineage>
</organism>
<evidence type="ECO:0000313" key="9">
    <source>
        <dbReference type="EMBL" id="GFR26039.1"/>
    </source>
</evidence>
<feature type="region of interest" description="Disordered" evidence="5">
    <location>
        <begin position="813"/>
        <end position="836"/>
    </location>
</feature>
<dbReference type="PANTHER" id="PTHR16166:SF93">
    <property type="entry name" value="INTERMEMBRANE LIPID TRANSFER PROTEIN VPS13"/>
    <property type="match status" value="1"/>
</dbReference>
<keyword evidence="3" id="KW-0445">Lipid transport</keyword>
<dbReference type="InterPro" id="IPR026854">
    <property type="entry name" value="VPS13_N"/>
</dbReference>
<feature type="domain" description="VPS13-like middle region" evidence="7">
    <location>
        <begin position="860"/>
        <end position="1614"/>
    </location>
</feature>